<dbReference type="InterPro" id="IPR001610">
    <property type="entry name" value="PAC"/>
</dbReference>
<evidence type="ECO:0000256" key="1">
    <source>
        <dbReference type="ARBA" id="ARBA00000085"/>
    </source>
</evidence>
<dbReference type="PANTHER" id="PTHR43304:SF1">
    <property type="entry name" value="PAC DOMAIN-CONTAINING PROTEIN"/>
    <property type="match status" value="1"/>
</dbReference>
<dbReference type="PROSITE" id="PS50113">
    <property type="entry name" value="PAC"/>
    <property type="match status" value="4"/>
</dbReference>
<dbReference type="SUPFAM" id="SSF47384">
    <property type="entry name" value="Homodimeric domain of signal transducing histidine kinase"/>
    <property type="match status" value="1"/>
</dbReference>
<feature type="domain" description="PAC" evidence="9">
    <location>
        <begin position="271"/>
        <end position="322"/>
    </location>
</feature>
<dbReference type="EMBL" id="FQYX01000010">
    <property type="protein sequence ID" value="SHJ07037.1"/>
    <property type="molecule type" value="Genomic_DNA"/>
</dbReference>
<keyword evidence="11" id="KW-1185">Reference proteome</keyword>
<protein>
    <recommendedName>
        <fullName evidence="2">histidine kinase</fullName>
        <ecNumber evidence="2">2.7.13.3</ecNumber>
    </recommendedName>
</protein>
<dbReference type="PANTHER" id="PTHR43304">
    <property type="entry name" value="PHYTOCHROME-LIKE PROTEIN CPH1"/>
    <property type="match status" value="1"/>
</dbReference>
<evidence type="ECO:0000256" key="5">
    <source>
        <dbReference type="ARBA" id="ARBA00022777"/>
    </source>
</evidence>
<dbReference type="InterPro" id="IPR052162">
    <property type="entry name" value="Sensor_kinase/Photoreceptor"/>
</dbReference>
<dbReference type="Gene3D" id="3.30.450.20">
    <property type="entry name" value="PAS domain"/>
    <property type="match status" value="8"/>
</dbReference>
<reference evidence="10 11" key="1">
    <citation type="submission" date="2016-11" db="EMBL/GenBank/DDBJ databases">
        <authorList>
            <person name="Jaros S."/>
            <person name="Januszkiewicz K."/>
            <person name="Wedrychowicz H."/>
        </authorList>
    </citation>
    <scope>NUCLEOTIDE SEQUENCE [LARGE SCALE GENOMIC DNA]</scope>
    <source>
        <strain evidence="10 11">CGMCC 1.8863</strain>
    </source>
</reference>
<evidence type="ECO:0000256" key="2">
    <source>
        <dbReference type="ARBA" id="ARBA00012438"/>
    </source>
</evidence>
<keyword evidence="3" id="KW-0597">Phosphoprotein</keyword>
<dbReference type="InterPro" id="IPR000700">
    <property type="entry name" value="PAS-assoc_C"/>
</dbReference>
<comment type="catalytic activity">
    <reaction evidence="1">
        <text>ATP + protein L-histidine = ADP + protein N-phospho-L-histidine.</text>
        <dbReference type="EC" id="2.7.13.3"/>
    </reaction>
</comment>
<evidence type="ECO:0000259" key="9">
    <source>
        <dbReference type="PROSITE" id="PS50113"/>
    </source>
</evidence>
<dbReference type="InterPro" id="IPR036097">
    <property type="entry name" value="HisK_dim/P_sf"/>
</dbReference>
<dbReference type="Pfam" id="PF13426">
    <property type="entry name" value="PAS_9"/>
    <property type="match status" value="2"/>
</dbReference>
<dbReference type="SUPFAM" id="SSF55781">
    <property type="entry name" value="GAF domain-like"/>
    <property type="match status" value="2"/>
</dbReference>
<dbReference type="InterPro" id="IPR013767">
    <property type="entry name" value="PAS_fold"/>
</dbReference>
<evidence type="ECO:0000313" key="10">
    <source>
        <dbReference type="EMBL" id="SHJ07037.1"/>
    </source>
</evidence>
<feature type="domain" description="PAC" evidence="9">
    <location>
        <begin position="1301"/>
        <end position="1353"/>
    </location>
</feature>
<dbReference type="InterPro" id="IPR029016">
    <property type="entry name" value="GAF-like_dom_sf"/>
</dbReference>
<keyword evidence="6" id="KW-0175">Coiled coil</keyword>
<dbReference type="Gene3D" id="2.10.70.100">
    <property type="match status" value="1"/>
</dbReference>
<evidence type="ECO:0000256" key="3">
    <source>
        <dbReference type="ARBA" id="ARBA00022553"/>
    </source>
</evidence>
<dbReference type="CDD" id="cd00130">
    <property type="entry name" value="PAS"/>
    <property type="match status" value="7"/>
</dbReference>
<dbReference type="InterPro" id="IPR013655">
    <property type="entry name" value="PAS_fold_3"/>
</dbReference>
<dbReference type="Proteomes" id="UP000184231">
    <property type="component" value="Unassembled WGS sequence"/>
</dbReference>
<organism evidence="10 11">
    <name type="scientific">Arenibacter nanhaiticus</name>
    <dbReference type="NCBI Taxonomy" id="558155"/>
    <lineage>
        <taxon>Bacteria</taxon>
        <taxon>Pseudomonadati</taxon>
        <taxon>Bacteroidota</taxon>
        <taxon>Flavobacteriia</taxon>
        <taxon>Flavobacteriales</taxon>
        <taxon>Flavobacteriaceae</taxon>
        <taxon>Arenibacter</taxon>
    </lineage>
</organism>
<dbReference type="Gene3D" id="1.10.287.130">
    <property type="match status" value="1"/>
</dbReference>
<evidence type="ECO:0000313" key="11">
    <source>
        <dbReference type="Proteomes" id="UP000184231"/>
    </source>
</evidence>
<dbReference type="GO" id="GO:0006355">
    <property type="term" value="P:regulation of DNA-templated transcription"/>
    <property type="evidence" value="ECO:0007669"/>
    <property type="project" value="InterPro"/>
</dbReference>
<keyword evidence="4" id="KW-0808">Transferase</keyword>
<feature type="coiled-coil region" evidence="6">
    <location>
        <begin position="1344"/>
        <end position="1375"/>
    </location>
</feature>
<evidence type="ECO:0000256" key="6">
    <source>
        <dbReference type="SAM" id="Coils"/>
    </source>
</evidence>
<dbReference type="Pfam" id="PF00989">
    <property type="entry name" value="PAS"/>
    <property type="match status" value="1"/>
</dbReference>
<evidence type="ECO:0000256" key="7">
    <source>
        <dbReference type="SAM" id="MobiDB-lite"/>
    </source>
</evidence>
<keyword evidence="5" id="KW-0418">Kinase</keyword>
<dbReference type="GO" id="GO:0000155">
    <property type="term" value="F:phosphorelay sensor kinase activity"/>
    <property type="evidence" value="ECO:0007669"/>
    <property type="project" value="InterPro"/>
</dbReference>
<dbReference type="OrthoDB" id="9124519at2"/>
<feature type="domain" description="PAS" evidence="8">
    <location>
        <begin position="597"/>
        <end position="625"/>
    </location>
</feature>
<dbReference type="SMART" id="SM00086">
    <property type="entry name" value="PAC"/>
    <property type="match status" value="6"/>
</dbReference>
<feature type="domain" description="PAS" evidence="8">
    <location>
        <begin position="866"/>
        <end position="923"/>
    </location>
</feature>
<feature type="region of interest" description="Disordered" evidence="7">
    <location>
        <begin position="153"/>
        <end position="186"/>
    </location>
</feature>
<dbReference type="Pfam" id="PF08447">
    <property type="entry name" value="PAS_3"/>
    <property type="match status" value="4"/>
</dbReference>
<feature type="domain" description="PAC" evidence="9">
    <location>
        <begin position="650"/>
        <end position="704"/>
    </location>
</feature>
<dbReference type="PROSITE" id="PS50112">
    <property type="entry name" value="PAS"/>
    <property type="match status" value="6"/>
</dbReference>
<feature type="domain" description="PAS" evidence="8">
    <location>
        <begin position="323"/>
        <end position="394"/>
    </location>
</feature>
<gene>
    <name evidence="10" type="ORF">SAMN04487911_11093</name>
</gene>
<dbReference type="Gene3D" id="3.30.450.40">
    <property type="match status" value="1"/>
</dbReference>
<evidence type="ECO:0000256" key="4">
    <source>
        <dbReference type="ARBA" id="ARBA00022679"/>
    </source>
</evidence>
<feature type="domain" description="PAS" evidence="8">
    <location>
        <begin position="1108"/>
        <end position="1179"/>
    </location>
</feature>
<dbReference type="RefSeq" id="WP_084668459.1">
    <property type="nucleotide sequence ID" value="NZ_FQYX01000010.1"/>
</dbReference>
<feature type="domain" description="PAS" evidence="8">
    <location>
        <begin position="1226"/>
        <end position="1296"/>
    </location>
</feature>
<feature type="domain" description="PAC" evidence="9">
    <location>
        <begin position="524"/>
        <end position="576"/>
    </location>
</feature>
<dbReference type="NCBIfam" id="TIGR00229">
    <property type="entry name" value="sensory_box"/>
    <property type="match status" value="6"/>
</dbReference>
<dbReference type="SMART" id="SM00091">
    <property type="entry name" value="PAS"/>
    <property type="match status" value="6"/>
</dbReference>
<accession>A0A1M6GB01</accession>
<dbReference type="SUPFAM" id="SSF55785">
    <property type="entry name" value="PYP-like sensor domain (PAS domain)"/>
    <property type="match status" value="8"/>
</dbReference>
<sequence length="1447" mass="167167">MAIQSVAALPSYTSLHLTSKSYDDICQMAAFICSSLPSAVVLLEVPKYLHSPSEVSTIKETALEKLFKDHLRNAPNEVFIIENSKKDKRLSEEIASGTGSLPAFMAFVPILDVTKMAVGVLSIQDNTPKKLRSEQVKALKVVARQALALFPTPQAPQKNDASKAAEASPLGSNESPNKDENTTALLPQKNIEKKMLSIDPRTTSLTQAGYNLLSVIDTQGNFIFVNQVLCYTSGYTNKELLGTNIFSYVHLEDRDTAVHNFSQFIQGEPFISTPYRVKHKSGSWKWFEIIVANMIYDPHIQGIVIKARDITEREELKHQLAISEEKYRLLFKLSPLPKYIFDIDSLQIIDVNEAMINLYGYSREEFLAMTAINLRPKEEVSNFIAAIQKNKEQENAIKFGVFTHQKKNGDLLRIDVTGHYLRYNNLNCLMIVCNDITEEEQRRQALELSEQKLKKATAIAKLGYWSVDLPQLSATWSDETYKIWGRKKESFDIRFESFLTTIYVPDRKHFLKTHEELFSGKKEQDVVFRIGLPNGQTKWIRCLGRLIKDAAGNPFKVEGTVQDITQQKKEEGQLRLLESVVIHTKDAVMITEAEPFDEPGPRILYVNDAFSKMTGYTAKEVLGKSPRILQGPKTDKVALKILGEAMRRWEPCETTVINYKKNGEEFWINFSLNPVADATGWYTHWISIERDVTKQKNLELQKKLLTDISRLFSQHETLHPCLKSVLELIVTFRDFTIGEIWMPDTENKQIQLVATYTEKDCGKIFYANSKEVQFFKKGQGLPGKVWEEQRLQKWDDLQKKEEFIRRKATENTSMDMAVGIPLTHNEELVGILVLVLEKAMYHHTLEGEFFEQISTYLGAEIKRKRLEIELDQIFKFAPNIVCIAGKNGYFKKINPAATKILGYTEEELLSRPILEFIHPDDREITTKTYAAHNEYNKINKFQNRYISKNGKTVWLSWNTSPAPDIGVTFSIADDITETKKLQQLLHIANNLAEIGSWELDMESKKIYWSEITRQIHEVTPYYQPTFETSKDFYKENYYWEKMTSSVQTAINKQEAIEYDMPIITAKGNERWIRVIGKPEFKDGKCVRIYGSIQNIQKLKLTQLALQKAFKENHRILESIGEAFISVDTQGIVSYFNKQAEEYLGIARRKVVGHYLWDVIPKNNSFYEKYKNFENLLENKQKIHFEEYHSESKKWFELNIYPSNQGMSIFIKDVTDRIKAEEKIKKSNERFEIVSQTSKDFIWDWDKINNTLYYSEAYETLFGYKKKKSPLKSWQPHIHPEDTKRVKDSIDQACNDPNTSNWVAEYRYQKANGQYAYVVDKGVIIRNPKGEAIRMVGVMSDITFRKNYEESLKKLNRELKEHALNIENQNKILRDVAWTQSHVVRAPVARLMGIIDLFKEDMLDPREKEEMLDHILAATQEIDQIITDIVQKSESLSDMENPEQNILE</sequence>
<feature type="domain" description="PAS" evidence="8">
    <location>
        <begin position="215"/>
        <end position="268"/>
    </location>
</feature>
<dbReference type="STRING" id="558155.SAMN04487911_11093"/>
<dbReference type="InterPro" id="IPR000014">
    <property type="entry name" value="PAS"/>
</dbReference>
<name>A0A1M6GB01_9FLAO</name>
<dbReference type="InterPro" id="IPR035965">
    <property type="entry name" value="PAS-like_dom_sf"/>
</dbReference>
<dbReference type="EC" id="2.7.13.3" evidence="2"/>
<proteinExistence type="predicted"/>
<evidence type="ECO:0000259" key="8">
    <source>
        <dbReference type="PROSITE" id="PS50112"/>
    </source>
</evidence>